<dbReference type="CDD" id="cd00077">
    <property type="entry name" value="HDc"/>
    <property type="match status" value="1"/>
</dbReference>
<feature type="compositionally biased region" description="Low complexity" evidence="8">
    <location>
        <begin position="653"/>
        <end position="669"/>
    </location>
</feature>
<evidence type="ECO:0000256" key="1">
    <source>
        <dbReference type="ARBA" id="ARBA00022535"/>
    </source>
</evidence>
<dbReference type="Pfam" id="PF08499">
    <property type="entry name" value="PDEase_I_N"/>
    <property type="match status" value="1"/>
</dbReference>
<feature type="binding site" evidence="6">
    <location>
        <position position="326"/>
    </location>
    <ligand>
        <name>Zn(2+)</name>
        <dbReference type="ChEBI" id="CHEBI:29105"/>
        <label>1</label>
    </ligand>
</feature>
<evidence type="ECO:0000256" key="7">
    <source>
        <dbReference type="RuleBase" id="RU363067"/>
    </source>
</evidence>
<name>Q005X2_STRPU</name>
<dbReference type="GO" id="GO:0007165">
    <property type="term" value="P:signal transduction"/>
    <property type="evidence" value="ECO:0007669"/>
    <property type="project" value="InterPro"/>
</dbReference>
<dbReference type="InterPro" id="IPR013706">
    <property type="entry name" value="PDE1_N"/>
</dbReference>
<dbReference type="OrthoDB" id="189220at2759"/>
<feature type="compositionally biased region" description="Low complexity" evidence="8">
    <location>
        <begin position="532"/>
        <end position="554"/>
    </location>
</feature>
<dbReference type="GO" id="GO:0046872">
    <property type="term" value="F:metal ion binding"/>
    <property type="evidence" value="ECO:0007669"/>
    <property type="project" value="UniProtKB-KW"/>
</dbReference>
<reference evidence="12" key="2">
    <citation type="submission" date="2015-02" db="EMBL/GenBank/DDBJ databases">
        <title>Genome sequencing for Strongylocentrotus purpuratus.</title>
        <authorList>
            <person name="Murali S."/>
            <person name="Liu Y."/>
            <person name="Vee V."/>
            <person name="English A."/>
            <person name="Wang M."/>
            <person name="Skinner E."/>
            <person name="Han Y."/>
            <person name="Muzny D.M."/>
            <person name="Worley K.C."/>
            <person name="Gibbs R.A."/>
        </authorList>
    </citation>
    <scope>NUCLEOTIDE SEQUENCE</scope>
</reference>
<evidence type="ECO:0000256" key="2">
    <source>
        <dbReference type="ARBA" id="ARBA00022723"/>
    </source>
</evidence>
<dbReference type="PROSITE" id="PS00126">
    <property type="entry name" value="PDEASE_I_1"/>
    <property type="match status" value="1"/>
</dbReference>
<feature type="domain" description="PDEase" evidence="9">
    <location>
        <begin position="203"/>
        <end position="600"/>
    </location>
</feature>
<dbReference type="PANTHER" id="PTHR11347">
    <property type="entry name" value="CYCLIC NUCLEOTIDE PHOSPHODIESTERASE"/>
    <property type="match status" value="1"/>
</dbReference>
<dbReference type="InterPro" id="IPR023174">
    <property type="entry name" value="PDEase_CS"/>
</dbReference>
<dbReference type="RefSeq" id="NP_001091918.1">
    <property type="nucleotide sequence ID" value="NM_001098448.1"/>
</dbReference>
<dbReference type="GO" id="GO:0141162">
    <property type="term" value="P:negative regulation of cAMP/PKA signal transduction"/>
    <property type="evidence" value="ECO:0000318"/>
    <property type="project" value="GO_Central"/>
</dbReference>
<dbReference type="PROSITE" id="PS51845">
    <property type="entry name" value="PDEASE_I_2"/>
    <property type="match status" value="1"/>
</dbReference>
<keyword evidence="1" id="KW-0140">cGMP</keyword>
<dbReference type="KEGG" id="spu:576425"/>
<dbReference type="Proteomes" id="UP000007110">
    <property type="component" value="Unassembled WGS sequence"/>
</dbReference>
<evidence type="ECO:0000259" key="9">
    <source>
        <dbReference type="PROSITE" id="PS51845"/>
    </source>
</evidence>
<dbReference type="GeneID" id="576425"/>
<feature type="binding site" evidence="6">
    <location>
        <position position="327"/>
    </location>
    <ligand>
        <name>Zn(2+)</name>
        <dbReference type="ChEBI" id="CHEBI:29105"/>
        <label>1</label>
    </ligand>
</feature>
<dbReference type="AlphaFoldDB" id="Q005X2"/>
<feature type="region of interest" description="Disordered" evidence="8">
    <location>
        <begin position="607"/>
        <end position="680"/>
    </location>
</feature>
<dbReference type="PRINTS" id="PR00387">
    <property type="entry name" value="PDIESTERASE1"/>
</dbReference>
<organism evidence="10">
    <name type="scientific">Strongylocentrotus purpuratus</name>
    <name type="common">Purple sea urchin</name>
    <dbReference type="NCBI Taxonomy" id="7668"/>
    <lineage>
        <taxon>Eukaryota</taxon>
        <taxon>Metazoa</taxon>
        <taxon>Echinodermata</taxon>
        <taxon>Eleutherozoa</taxon>
        <taxon>Echinozoa</taxon>
        <taxon>Echinoidea</taxon>
        <taxon>Euechinoidea</taxon>
        <taxon>Echinacea</taxon>
        <taxon>Camarodonta</taxon>
        <taxon>Echinidea</taxon>
        <taxon>Strongylocentrotidae</taxon>
        <taxon>Strongylocentrotus</taxon>
    </lineage>
</organism>
<feature type="binding site" evidence="5">
    <location>
        <position position="433"/>
    </location>
    <ligand>
        <name>AMP</name>
        <dbReference type="ChEBI" id="CHEBI:456215"/>
    </ligand>
</feature>
<sequence length="680" mass="76888">MEGKPNPTEKGKSHVANPPNNANANKESPGSPRARVEGKKMEYRIIKKTDTKRRLRRQESQSMDEESLASIDLEVSESMPPATSPQGAVLAALRLRSLVLRLEREEISKKYLKENLEYAASVLDTLKQDEASRYHYHEEEDDLSEVTSDEVPEQVRHWLTSTFSRQSTKSRLGDEKPRFRSIVQALRTGLFIDRMFRRTSATAGTVLPAKVIQIFKTIDDWSFVDDWSFDIFLLDTETDGHALKFLATEVLSRYDLQTKFKIPHSVLGAFLDAMELGYSKYGNPYHNLLHAADVTQTVHHMLARMGLVHWLSDLEIFASLLAAIIHDFEHTGTTNAFHVNTKSDMAMFYNDRAVLENHHISSSFRLMRDDERNILANLSKEEYTELRNLVIDMVLATDMSFHFQQIKQMKSMISTTEALDKPKVMALTLHCADISHPSKEWKFHYKWTTLLIREFFRQGDREREMGLPISPLCDRNSTLLAESQIGFIDFIVDPSMNICGDMIDRILREELNSASNSPSADSVVRNKRNSIPMARPCSAPRSASVPAPANNNSMNDRDRPSSPGRVSIGRRNSIPVRCLRSWHENLHKNKSKWRDFGQQEHTGVKVLDIDEDPIVQKPNKDVFHKSDTNDDSAARKTSNANGIEEEEAPHDQATTSGSTAGAAESSGSAHAPGRQGSGER</sequence>
<keyword evidence="3 7" id="KW-0378">Hydrolase</keyword>
<dbReference type="InterPro" id="IPR023088">
    <property type="entry name" value="PDEase"/>
</dbReference>
<feature type="region of interest" description="Disordered" evidence="8">
    <location>
        <begin position="1"/>
        <end position="68"/>
    </location>
</feature>
<dbReference type="FunFam" id="1.10.1300.10:FF:000032">
    <property type="entry name" value="Phosphodiesterase"/>
    <property type="match status" value="1"/>
</dbReference>
<reference evidence="10" key="1">
    <citation type="submission" date="2006-08" db="EMBL/GenBank/DDBJ databases">
        <title>Testis phosphodiesterase 1 from Strongylocentrotus purpuratus.</title>
        <authorList>
            <person name="Gunaratne H.J."/>
            <person name="Vacquier V.D."/>
        </authorList>
    </citation>
    <scope>NUCLEOTIDE SEQUENCE</scope>
    <source>
        <tissue evidence="10">Testis</tissue>
    </source>
</reference>
<feature type="binding site" evidence="6">
    <location>
        <position position="290"/>
    </location>
    <ligand>
        <name>Zn(2+)</name>
        <dbReference type="ChEBI" id="CHEBI:29105"/>
        <label>1</label>
    </ligand>
</feature>
<dbReference type="CTD" id="576425"/>
<evidence type="ECO:0000256" key="4">
    <source>
        <dbReference type="PIRSR" id="PIRSR623088-1"/>
    </source>
</evidence>
<comment type="cofactor">
    <cofactor evidence="7">
        <name>a divalent metal cation</name>
        <dbReference type="ChEBI" id="CHEBI:60240"/>
    </cofactor>
    <text evidence="7">Binds 2 divalent metal cations per subunit. Site 1 may preferentially bind zinc ions, while site 2 has a preference for magnesium and/or manganese ions.</text>
</comment>
<accession>Q005X2</accession>
<feature type="binding site" evidence="6">
    <location>
        <position position="327"/>
    </location>
    <ligand>
        <name>Zn(2+)</name>
        <dbReference type="ChEBI" id="CHEBI:29105"/>
        <label>2</label>
    </ligand>
</feature>
<dbReference type="GO" id="GO:0004117">
    <property type="term" value="F:calmodulin-activated dual specificity 3',5'-cyclic-GMP, 3',5'-cyclic-AMP phosphodiesterase activity"/>
    <property type="evidence" value="ECO:0000318"/>
    <property type="project" value="GO_Central"/>
</dbReference>
<dbReference type="InterPro" id="IPR002073">
    <property type="entry name" value="PDEase_catalytic_dom"/>
</dbReference>
<gene>
    <name evidence="10" type="primary">PDE1</name>
</gene>
<reference evidence="11" key="3">
    <citation type="submission" date="2021-01" db="UniProtKB">
        <authorList>
            <consortium name="EnsemblMetazoa"/>
        </authorList>
    </citation>
    <scope>IDENTIFICATION</scope>
</reference>
<evidence type="ECO:0000256" key="6">
    <source>
        <dbReference type="PIRSR" id="PIRSR623088-3"/>
    </source>
</evidence>
<dbReference type="SUPFAM" id="SSF109604">
    <property type="entry name" value="HD-domain/PDEase-like"/>
    <property type="match status" value="1"/>
</dbReference>
<dbReference type="Pfam" id="PF00233">
    <property type="entry name" value="PDEase_I"/>
    <property type="match status" value="1"/>
</dbReference>
<dbReference type="Gene3D" id="1.10.1300.10">
    <property type="entry name" value="3'5'-cyclic nucleotide phosphodiesterase, catalytic domain"/>
    <property type="match status" value="1"/>
</dbReference>
<keyword evidence="12" id="KW-1185">Reference proteome</keyword>
<dbReference type="InterPro" id="IPR003607">
    <property type="entry name" value="HD/PDEase_dom"/>
</dbReference>
<keyword evidence="2 6" id="KW-0479">Metal-binding</keyword>
<feature type="compositionally biased region" description="Basic and acidic residues" evidence="8">
    <location>
        <begin position="34"/>
        <end position="49"/>
    </location>
</feature>
<dbReference type="InParanoid" id="Q005X2"/>
<dbReference type="InterPro" id="IPR036971">
    <property type="entry name" value="PDEase_catalytic_dom_sf"/>
</dbReference>
<evidence type="ECO:0000313" key="12">
    <source>
        <dbReference type="Proteomes" id="UP000007110"/>
    </source>
</evidence>
<dbReference type="GO" id="GO:0048101">
    <property type="term" value="F:calmodulin-activated 3',5'-cyclic-GMP phosphodiesterase activity"/>
    <property type="evidence" value="ECO:0000318"/>
    <property type="project" value="GO_Central"/>
</dbReference>
<dbReference type="OMA" id="SFRLMRD"/>
<feature type="binding site" evidence="5">
    <location>
        <position position="484"/>
    </location>
    <ligand>
        <name>AMP</name>
        <dbReference type="ChEBI" id="CHEBI:456215"/>
    </ligand>
</feature>
<feature type="binding site" evidence="5">
    <location>
        <position position="327"/>
    </location>
    <ligand>
        <name>AMP</name>
        <dbReference type="ChEBI" id="CHEBI:456215"/>
    </ligand>
</feature>
<feature type="active site" description="Proton donor" evidence="4">
    <location>
        <position position="286"/>
    </location>
</feature>
<feature type="binding site" evidence="5">
    <location>
        <begin position="286"/>
        <end position="290"/>
    </location>
    <ligand>
        <name>AMP</name>
        <dbReference type="ChEBI" id="CHEBI:456215"/>
    </ligand>
</feature>
<dbReference type="EnsemblMetazoa" id="NM_001098448">
    <property type="protein sequence ID" value="NP_001091918"/>
    <property type="gene ID" value="GeneID_576425"/>
</dbReference>
<feature type="binding site" evidence="6">
    <location>
        <position position="433"/>
    </location>
    <ligand>
        <name>Zn(2+)</name>
        <dbReference type="ChEBI" id="CHEBI:29105"/>
        <label>1</label>
    </ligand>
</feature>
<feature type="compositionally biased region" description="Basic and acidic residues" evidence="8">
    <location>
        <begin position="618"/>
        <end position="634"/>
    </location>
</feature>
<proteinExistence type="evidence at transcript level"/>
<feature type="compositionally biased region" description="Low complexity" evidence="8">
    <location>
        <begin position="16"/>
        <end position="25"/>
    </location>
</feature>
<dbReference type="SMART" id="SM00471">
    <property type="entry name" value="HDc"/>
    <property type="match status" value="1"/>
</dbReference>
<evidence type="ECO:0000256" key="5">
    <source>
        <dbReference type="PIRSR" id="PIRSR623088-2"/>
    </source>
</evidence>
<dbReference type="EMBL" id="DQ925491">
    <property type="protein sequence ID" value="ABJ51878.1"/>
    <property type="molecule type" value="mRNA"/>
</dbReference>
<evidence type="ECO:0000313" key="11">
    <source>
        <dbReference type="EnsemblMetazoa" id="NP_001091918"/>
    </source>
</evidence>
<feature type="region of interest" description="Disordered" evidence="8">
    <location>
        <begin position="532"/>
        <end position="570"/>
    </location>
</feature>
<evidence type="ECO:0000313" key="10">
    <source>
        <dbReference type="EMBL" id="ABJ51878.1"/>
    </source>
</evidence>
<feature type="compositionally biased region" description="Basic and acidic residues" evidence="8">
    <location>
        <begin position="1"/>
        <end position="12"/>
    </location>
</feature>
<comment type="similarity">
    <text evidence="7">Belongs to the cyclic nucleotide phosphodiesterase family.</text>
</comment>
<dbReference type="FunCoup" id="Q005X2">
    <property type="interactions" value="60"/>
</dbReference>
<evidence type="ECO:0000256" key="3">
    <source>
        <dbReference type="ARBA" id="ARBA00022801"/>
    </source>
</evidence>
<protein>
    <recommendedName>
        <fullName evidence="7">Phosphodiesterase</fullName>
        <ecNumber evidence="7">3.1.4.-</ecNumber>
    </recommendedName>
</protein>
<evidence type="ECO:0000256" key="8">
    <source>
        <dbReference type="SAM" id="MobiDB-lite"/>
    </source>
</evidence>
<dbReference type="EC" id="3.1.4.-" evidence="7"/>